<evidence type="ECO:0000256" key="6">
    <source>
        <dbReference type="SAM" id="Phobius"/>
    </source>
</evidence>
<feature type="region of interest" description="Disordered" evidence="5">
    <location>
        <begin position="433"/>
        <end position="473"/>
    </location>
</feature>
<dbReference type="AlphaFoldDB" id="A0AAW0GHV4"/>
<protein>
    <recommendedName>
        <fullName evidence="7">Calcineurin-like phosphoesterase domain-containing protein</fullName>
    </recommendedName>
</protein>
<feature type="transmembrane region" description="Helical" evidence="6">
    <location>
        <begin position="595"/>
        <end position="614"/>
    </location>
</feature>
<dbReference type="InterPro" id="IPR033308">
    <property type="entry name" value="PGAP5/Cdc1/Ted1"/>
</dbReference>
<dbReference type="Gene3D" id="3.60.21.10">
    <property type="match status" value="1"/>
</dbReference>
<dbReference type="PANTHER" id="PTHR13315:SF4">
    <property type="entry name" value="METALLOPHOSPHOESTERASE, ISOFORM E"/>
    <property type="match status" value="1"/>
</dbReference>
<dbReference type="PANTHER" id="PTHR13315">
    <property type="entry name" value="METALLO PHOSPHOESTERASE RELATED"/>
    <property type="match status" value="1"/>
</dbReference>
<keyword evidence="2 6" id="KW-0812">Transmembrane</keyword>
<dbReference type="InterPro" id="IPR004843">
    <property type="entry name" value="Calcineurin-like_PHP"/>
</dbReference>
<keyword evidence="4 6" id="KW-0472">Membrane</keyword>
<evidence type="ECO:0000256" key="3">
    <source>
        <dbReference type="ARBA" id="ARBA00022989"/>
    </source>
</evidence>
<feature type="compositionally biased region" description="Polar residues" evidence="5">
    <location>
        <begin position="455"/>
        <end position="473"/>
    </location>
</feature>
<proteinExistence type="predicted"/>
<dbReference type="InterPro" id="IPR029052">
    <property type="entry name" value="Metallo-depent_PP-like"/>
</dbReference>
<evidence type="ECO:0000256" key="1">
    <source>
        <dbReference type="ARBA" id="ARBA00004141"/>
    </source>
</evidence>
<feature type="domain" description="Calcineurin-like phosphoesterase" evidence="7">
    <location>
        <begin position="99"/>
        <end position="299"/>
    </location>
</feature>
<keyword evidence="3 6" id="KW-1133">Transmembrane helix</keyword>
<evidence type="ECO:0000256" key="5">
    <source>
        <dbReference type="SAM" id="MobiDB-lite"/>
    </source>
</evidence>
<keyword evidence="9" id="KW-1185">Reference proteome</keyword>
<evidence type="ECO:0000313" key="8">
    <source>
        <dbReference type="EMBL" id="KAK7692931.1"/>
    </source>
</evidence>
<organism evidence="8 9">
    <name type="scientific">Cerrena zonata</name>
    <dbReference type="NCBI Taxonomy" id="2478898"/>
    <lineage>
        <taxon>Eukaryota</taxon>
        <taxon>Fungi</taxon>
        <taxon>Dikarya</taxon>
        <taxon>Basidiomycota</taxon>
        <taxon>Agaricomycotina</taxon>
        <taxon>Agaricomycetes</taxon>
        <taxon>Polyporales</taxon>
        <taxon>Cerrenaceae</taxon>
        <taxon>Cerrena</taxon>
    </lineage>
</organism>
<sequence length="615" mass="70326">MIKTASTGSKLRQSRLLDLIRTLQVVWLLLVVWFEYGSFHYSLWDCRWPDASFTRGSHASHVIVIDDARVRFRPRSFRRALDAIRYHLYHLTLRKNWSFASNLRPDVIVFLGDMLSSGYRIDDEQEYASYVQEFKSIFQMDKSTEVYFAPGNEDVGLRVDWQTASIARSHYTRHFGPLNGWVPVSNHTFVILDAPGMAEEDYQRAEKSLEYDEWQPKPDGAIEFIKSISASQVPNDATHPVVLFSHIPLARPELANCGPLREKGTIHRGIGLNYQNTFGKKTTEFLIEELRPYLIFSGDDRDYCEYTHRDGNSPGGVREVTVKSFSPVQYIKYPGFHLLSVVDSSSLPPHIPYYADKPCLLPDYINIYWTRYLPLALLTLVVILLYRNRRRRITRHRPSLPSHSGDSLLYGSSSWPPLDADIVDGLPPTSPNFGALNALSSSSPRDTHPPPLRTPTFSMSSSTGDLRSGSTTPSLRASLYASSPIDSSFMSTTTSPQLGRDLGDKQYETFDAASSTRRSKAPLRIGLPPTAKNKRSFWRKLTWSWSWTFHVMGRPRRLTMVLPPVWRIFNVFSPQSMDHNSPRKSGWIRTLSKDVFVVFTPAFLLWTLITWRTLM</sequence>
<dbReference type="EMBL" id="JASBNA010000004">
    <property type="protein sequence ID" value="KAK7692931.1"/>
    <property type="molecule type" value="Genomic_DNA"/>
</dbReference>
<comment type="caution">
    <text evidence="8">The sequence shown here is derived from an EMBL/GenBank/DDBJ whole genome shotgun (WGS) entry which is preliminary data.</text>
</comment>
<dbReference type="GO" id="GO:0016020">
    <property type="term" value="C:membrane"/>
    <property type="evidence" value="ECO:0007669"/>
    <property type="project" value="UniProtKB-SubCell"/>
</dbReference>
<dbReference type="GO" id="GO:0006506">
    <property type="term" value="P:GPI anchor biosynthetic process"/>
    <property type="evidence" value="ECO:0007669"/>
    <property type="project" value="InterPro"/>
</dbReference>
<evidence type="ECO:0000313" key="9">
    <source>
        <dbReference type="Proteomes" id="UP001385951"/>
    </source>
</evidence>
<name>A0AAW0GHV4_9APHY</name>
<dbReference type="SUPFAM" id="SSF56300">
    <property type="entry name" value="Metallo-dependent phosphatases"/>
    <property type="match status" value="1"/>
</dbReference>
<dbReference type="GO" id="GO:0016787">
    <property type="term" value="F:hydrolase activity"/>
    <property type="evidence" value="ECO:0007669"/>
    <property type="project" value="InterPro"/>
</dbReference>
<evidence type="ECO:0000256" key="2">
    <source>
        <dbReference type="ARBA" id="ARBA00022692"/>
    </source>
</evidence>
<dbReference type="Proteomes" id="UP001385951">
    <property type="component" value="Unassembled WGS sequence"/>
</dbReference>
<gene>
    <name evidence="8" type="ORF">QCA50_004572</name>
</gene>
<comment type="subcellular location">
    <subcellularLocation>
        <location evidence="1">Membrane</location>
        <topology evidence="1">Multi-pass membrane protein</topology>
    </subcellularLocation>
</comment>
<dbReference type="GO" id="GO:0005783">
    <property type="term" value="C:endoplasmic reticulum"/>
    <property type="evidence" value="ECO:0007669"/>
    <property type="project" value="TreeGrafter"/>
</dbReference>
<reference evidence="8 9" key="1">
    <citation type="submission" date="2022-09" db="EMBL/GenBank/DDBJ databases">
        <authorList>
            <person name="Palmer J.M."/>
        </authorList>
    </citation>
    <scope>NUCLEOTIDE SEQUENCE [LARGE SCALE GENOMIC DNA]</scope>
    <source>
        <strain evidence="8 9">DSM 7382</strain>
    </source>
</reference>
<dbReference type="Pfam" id="PF00149">
    <property type="entry name" value="Metallophos"/>
    <property type="match status" value="1"/>
</dbReference>
<evidence type="ECO:0000256" key="4">
    <source>
        <dbReference type="ARBA" id="ARBA00023136"/>
    </source>
</evidence>
<accession>A0AAW0GHV4</accession>
<feature type="transmembrane region" description="Helical" evidence="6">
    <location>
        <begin position="368"/>
        <end position="386"/>
    </location>
</feature>
<evidence type="ECO:0000259" key="7">
    <source>
        <dbReference type="Pfam" id="PF00149"/>
    </source>
</evidence>